<evidence type="ECO:0000256" key="2">
    <source>
        <dbReference type="SAM" id="Phobius"/>
    </source>
</evidence>
<protein>
    <submittedName>
        <fullName evidence="3">Uncharacterized protein</fullName>
    </submittedName>
</protein>
<evidence type="ECO:0000313" key="3">
    <source>
        <dbReference type="EMBL" id="KAL2065176.1"/>
    </source>
</evidence>
<keyword evidence="2" id="KW-0472">Membrane</keyword>
<keyword evidence="2" id="KW-1133">Transmembrane helix</keyword>
<gene>
    <name evidence="3" type="ORF">VTL71DRAFT_4317</name>
</gene>
<keyword evidence="4" id="KW-1185">Reference proteome</keyword>
<feature type="compositionally biased region" description="Polar residues" evidence="1">
    <location>
        <begin position="223"/>
        <end position="239"/>
    </location>
</feature>
<feature type="transmembrane region" description="Helical" evidence="2">
    <location>
        <begin position="113"/>
        <end position="132"/>
    </location>
</feature>
<accession>A0ABR4C785</accession>
<proteinExistence type="predicted"/>
<comment type="caution">
    <text evidence="3">The sequence shown here is derived from an EMBL/GenBank/DDBJ whole genome shotgun (WGS) entry which is preliminary data.</text>
</comment>
<feature type="transmembrane region" description="Helical" evidence="2">
    <location>
        <begin position="88"/>
        <end position="107"/>
    </location>
</feature>
<evidence type="ECO:0000313" key="4">
    <source>
        <dbReference type="Proteomes" id="UP001595075"/>
    </source>
</evidence>
<organism evidence="3 4">
    <name type="scientific">Oculimacula yallundae</name>
    <dbReference type="NCBI Taxonomy" id="86028"/>
    <lineage>
        <taxon>Eukaryota</taxon>
        <taxon>Fungi</taxon>
        <taxon>Dikarya</taxon>
        <taxon>Ascomycota</taxon>
        <taxon>Pezizomycotina</taxon>
        <taxon>Leotiomycetes</taxon>
        <taxon>Helotiales</taxon>
        <taxon>Ploettnerulaceae</taxon>
        <taxon>Oculimacula</taxon>
    </lineage>
</organism>
<name>A0ABR4C785_9HELO</name>
<feature type="transmembrane region" description="Helical" evidence="2">
    <location>
        <begin position="57"/>
        <end position="76"/>
    </location>
</feature>
<dbReference type="Proteomes" id="UP001595075">
    <property type="component" value="Unassembled WGS sequence"/>
</dbReference>
<feature type="region of interest" description="Disordered" evidence="1">
    <location>
        <begin position="215"/>
        <end position="239"/>
    </location>
</feature>
<keyword evidence="2" id="KW-0812">Transmembrane</keyword>
<evidence type="ECO:0000256" key="1">
    <source>
        <dbReference type="SAM" id="MobiDB-lite"/>
    </source>
</evidence>
<sequence>MDNLLDRLIDMPSPLTTWIGEFHGFVGTHLTELTCSSMFGSAFALPSFASPMLRMEGIYTLTLGIFTSSAVGFGWLHRLELKKNAPIGLVLNISVALMIMFTLKPSANECAPYMPLFAAIGLMVTIHVVPWARKVFPATNIQTLRDYVRAGQTTPASGSDGASVDSGSIHSRGISSWILNEFTHSDPEPRDVEYTGYTGRYNMADLPEVLDTLSVSEDESRADSGSSTTFENSTNRLSL</sequence>
<reference evidence="3 4" key="1">
    <citation type="journal article" date="2024" name="Commun. Biol.">
        <title>Comparative genomic analysis of thermophilic fungi reveals convergent evolutionary adaptations and gene losses.</title>
        <authorList>
            <person name="Steindorff A.S."/>
            <person name="Aguilar-Pontes M.V."/>
            <person name="Robinson A.J."/>
            <person name="Andreopoulos B."/>
            <person name="LaButti K."/>
            <person name="Kuo A."/>
            <person name="Mondo S."/>
            <person name="Riley R."/>
            <person name="Otillar R."/>
            <person name="Haridas S."/>
            <person name="Lipzen A."/>
            <person name="Grimwood J."/>
            <person name="Schmutz J."/>
            <person name="Clum A."/>
            <person name="Reid I.D."/>
            <person name="Moisan M.C."/>
            <person name="Butler G."/>
            <person name="Nguyen T.T.M."/>
            <person name="Dewar K."/>
            <person name="Conant G."/>
            <person name="Drula E."/>
            <person name="Henrissat B."/>
            <person name="Hansel C."/>
            <person name="Singer S."/>
            <person name="Hutchinson M.I."/>
            <person name="de Vries R.P."/>
            <person name="Natvig D.O."/>
            <person name="Powell A.J."/>
            <person name="Tsang A."/>
            <person name="Grigoriev I.V."/>
        </authorList>
    </citation>
    <scope>NUCLEOTIDE SEQUENCE [LARGE SCALE GENOMIC DNA]</scope>
    <source>
        <strain evidence="3 4">CBS 494.80</strain>
    </source>
</reference>
<dbReference type="EMBL" id="JAZHXI010000013">
    <property type="protein sequence ID" value="KAL2065176.1"/>
    <property type="molecule type" value="Genomic_DNA"/>
</dbReference>